<comment type="caution">
    <text evidence="1">The sequence shown here is derived from an EMBL/GenBank/DDBJ whole genome shotgun (WGS) entry which is preliminary data.</text>
</comment>
<protein>
    <submittedName>
        <fullName evidence="1">ABC-type phosphonate transport system ATPase subunit</fullName>
    </submittedName>
</protein>
<gene>
    <name evidence="1" type="ORF">J2Z35_000765</name>
</gene>
<evidence type="ECO:0000313" key="2">
    <source>
        <dbReference type="Proteomes" id="UP001314903"/>
    </source>
</evidence>
<proteinExistence type="predicted"/>
<sequence length="143" mass="16258">MVKLLVGEAGSGKTKAMIHMANEAVDLAKGEIVYIESSSKHMHQLHRNIRFISTQDFALNTFNSLYGFLCGLVSENYDIEKIYIDGMDKVVGNITPIMIDFMKDINKFTDKYEIDMIISSSIDDPSLEQELKDYFITFDKVTV</sequence>
<dbReference type="EMBL" id="JAGGLI010000006">
    <property type="protein sequence ID" value="MBP2026973.1"/>
    <property type="molecule type" value="Genomic_DNA"/>
</dbReference>
<dbReference type="SUPFAM" id="SSF52540">
    <property type="entry name" value="P-loop containing nucleoside triphosphate hydrolases"/>
    <property type="match status" value="1"/>
</dbReference>
<accession>A0ABS4KGS4</accession>
<dbReference type="Proteomes" id="UP001314903">
    <property type="component" value="Unassembled WGS sequence"/>
</dbReference>
<organism evidence="1 2">
    <name type="scientific">Acetoanaerobium pronyense</name>
    <dbReference type="NCBI Taxonomy" id="1482736"/>
    <lineage>
        <taxon>Bacteria</taxon>
        <taxon>Bacillati</taxon>
        <taxon>Bacillota</taxon>
        <taxon>Clostridia</taxon>
        <taxon>Peptostreptococcales</taxon>
        <taxon>Filifactoraceae</taxon>
        <taxon>Acetoanaerobium</taxon>
    </lineage>
</organism>
<dbReference type="RefSeq" id="WP_209659545.1">
    <property type="nucleotide sequence ID" value="NZ_JAGGLI010000006.1"/>
</dbReference>
<evidence type="ECO:0000313" key="1">
    <source>
        <dbReference type="EMBL" id="MBP2026973.1"/>
    </source>
</evidence>
<reference evidence="1 2" key="1">
    <citation type="submission" date="2021-03" db="EMBL/GenBank/DDBJ databases">
        <title>Genomic Encyclopedia of Type Strains, Phase IV (KMG-IV): sequencing the most valuable type-strain genomes for metagenomic binning, comparative biology and taxonomic classification.</title>
        <authorList>
            <person name="Goeker M."/>
        </authorList>
    </citation>
    <scope>NUCLEOTIDE SEQUENCE [LARGE SCALE GENOMIC DNA]</scope>
    <source>
        <strain evidence="1 2">DSM 27512</strain>
    </source>
</reference>
<name>A0ABS4KGS4_9FIRM</name>
<dbReference type="InterPro" id="IPR027417">
    <property type="entry name" value="P-loop_NTPase"/>
</dbReference>
<keyword evidence="2" id="KW-1185">Reference proteome</keyword>